<protein>
    <recommendedName>
        <fullName evidence="3">Secreted protein</fullName>
    </recommendedName>
</protein>
<evidence type="ECO:0008006" key="3">
    <source>
        <dbReference type="Google" id="ProtNLM"/>
    </source>
</evidence>
<dbReference type="AlphaFoldDB" id="A0ABD0WFW0"/>
<accession>A0ABD0WFW0</accession>
<dbReference type="EMBL" id="JAGEUA010000007">
    <property type="protein sequence ID" value="KAL0970569.1"/>
    <property type="molecule type" value="Genomic_DNA"/>
</dbReference>
<reference evidence="1 2" key="1">
    <citation type="submission" date="2024-06" db="EMBL/GenBank/DDBJ databases">
        <authorList>
            <person name="Pan Q."/>
            <person name="Wen M."/>
            <person name="Jouanno E."/>
            <person name="Zahm M."/>
            <person name="Klopp C."/>
            <person name="Cabau C."/>
            <person name="Louis A."/>
            <person name="Berthelot C."/>
            <person name="Parey E."/>
            <person name="Roest Crollius H."/>
            <person name="Montfort J."/>
            <person name="Robinson-Rechavi M."/>
            <person name="Bouchez O."/>
            <person name="Lampietro C."/>
            <person name="Lopez Roques C."/>
            <person name="Donnadieu C."/>
            <person name="Postlethwait J."/>
            <person name="Bobe J."/>
            <person name="Verreycken H."/>
            <person name="Guiguen Y."/>
        </authorList>
    </citation>
    <scope>NUCLEOTIDE SEQUENCE [LARGE SCALE GENOMIC DNA]</scope>
    <source>
        <strain evidence="1">Up_M1</strain>
        <tissue evidence="1">Testis</tissue>
    </source>
</reference>
<sequence>MMEAVRHTVRGSQIPCVCVLWFGVVVRGVRRWMLLEQRRTERAGPVLDSFCTQVTQARAFKACIKLFPV</sequence>
<proteinExistence type="predicted"/>
<evidence type="ECO:0000313" key="2">
    <source>
        <dbReference type="Proteomes" id="UP001557470"/>
    </source>
</evidence>
<evidence type="ECO:0000313" key="1">
    <source>
        <dbReference type="EMBL" id="KAL0970569.1"/>
    </source>
</evidence>
<gene>
    <name evidence="1" type="ORF">UPYG_G00243840</name>
</gene>
<organism evidence="1 2">
    <name type="scientific">Umbra pygmaea</name>
    <name type="common">Eastern mudminnow</name>
    <dbReference type="NCBI Taxonomy" id="75934"/>
    <lineage>
        <taxon>Eukaryota</taxon>
        <taxon>Metazoa</taxon>
        <taxon>Chordata</taxon>
        <taxon>Craniata</taxon>
        <taxon>Vertebrata</taxon>
        <taxon>Euteleostomi</taxon>
        <taxon>Actinopterygii</taxon>
        <taxon>Neopterygii</taxon>
        <taxon>Teleostei</taxon>
        <taxon>Protacanthopterygii</taxon>
        <taxon>Esociformes</taxon>
        <taxon>Umbridae</taxon>
        <taxon>Umbra</taxon>
    </lineage>
</organism>
<dbReference type="Proteomes" id="UP001557470">
    <property type="component" value="Unassembled WGS sequence"/>
</dbReference>
<keyword evidence="2" id="KW-1185">Reference proteome</keyword>
<name>A0ABD0WFW0_UMBPY</name>
<comment type="caution">
    <text evidence="1">The sequence shown here is derived from an EMBL/GenBank/DDBJ whole genome shotgun (WGS) entry which is preliminary data.</text>
</comment>